<gene>
    <name evidence="1" type="ORF">KSP9073_03289</name>
</gene>
<organism evidence="1 2">
    <name type="scientific">Kushneria phyllosphaerae</name>
    <dbReference type="NCBI Taxonomy" id="2100822"/>
    <lineage>
        <taxon>Bacteria</taxon>
        <taxon>Pseudomonadati</taxon>
        <taxon>Pseudomonadota</taxon>
        <taxon>Gammaproteobacteria</taxon>
        <taxon>Oceanospirillales</taxon>
        <taxon>Halomonadaceae</taxon>
        <taxon>Kushneria</taxon>
    </lineage>
</organism>
<name>A0A2R8CQR4_9GAMM</name>
<evidence type="ECO:0000313" key="1">
    <source>
        <dbReference type="EMBL" id="SPJ35231.1"/>
    </source>
</evidence>
<dbReference type="EMBL" id="ONZI01000005">
    <property type="protein sequence ID" value="SPJ35231.1"/>
    <property type="molecule type" value="Genomic_DNA"/>
</dbReference>
<accession>A0A2R8CQR4</accession>
<reference evidence="2" key="1">
    <citation type="submission" date="2018-03" db="EMBL/GenBank/DDBJ databases">
        <authorList>
            <person name="Navarro De La Torre S."/>
        </authorList>
    </citation>
    <scope>NUCLEOTIDE SEQUENCE [LARGE SCALE GENOMIC DNA]</scope>
    <source>
        <strain evidence="2">EAod3</strain>
    </source>
</reference>
<protein>
    <submittedName>
        <fullName evidence="1">Uncharacterized protein</fullName>
    </submittedName>
</protein>
<dbReference type="AlphaFoldDB" id="A0A2R8CQR4"/>
<dbReference type="OrthoDB" id="6172357at2"/>
<evidence type="ECO:0000313" key="2">
    <source>
        <dbReference type="Proteomes" id="UP000244934"/>
    </source>
</evidence>
<sequence length="73" mass="8168">MSESKTPTRVTRVPNGCNAKPIWLQLKKDERTNLEVIAGEEMRSLSAQARMFCLKGMEAYRAESESNSAPVSH</sequence>
<keyword evidence="2" id="KW-1185">Reference proteome</keyword>
<proteinExistence type="predicted"/>
<dbReference type="Proteomes" id="UP000244934">
    <property type="component" value="Unassembled WGS sequence"/>
</dbReference>
<dbReference type="RefSeq" id="WP_108844033.1">
    <property type="nucleotide sequence ID" value="NZ_ONZI01000005.1"/>
</dbReference>